<organism evidence="2 3">
    <name type="scientific">Lentinula edodes</name>
    <name type="common">Shiitake mushroom</name>
    <name type="synonym">Lentinus edodes</name>
    <dbReference type="NCBI Taxonomy" id="5353"/>
    <lineage>
        <taxon>Eukaryota</taxon>
        <taxon>Fungi</taxon>
        <taxon>Dikarya</taxon>
        <taxon>Basidiomycota</taxon>
        <taxon>Agaricomycotina</taxon>
        <taxon>Agaricomycetes</taxon>
        <taxon>Agaricomycetidae</taxon>
        <taxon>Agaricales</taxon>
        <taxon>Marasmiineae</taxon>
        <taxon>Omphalotaceae</taxon>
        <taxon>Lentinula</taxon>
    </lineage>
</organism>
<dbReference type="GO" id="GO:0016787">
    <property type="term" value="F:hydrolase activity"/>
    <property type="evidence" value="ECO:0007669"/>
    <property type="project" value="UniProtKB-KW"/>
</dbReference>
<dbReference type="STRING" id="5353.A0A1Q3DYN0"/>
<feature type="compositionally biased region" description="Polar residues" evidence="1">
    <location>
        <begin position="1"/>
        <end position="12"/>
    </location>
</feature>
<evidence type="ECO:0000313" key="3">
    <source>
        <dbReference type="Proteomes" id="UP000188533"/>
    </source>
</evidence>
<accession>A0A1Q3DYN0</accession>
<reference evidence="2 3" key="2">
    <citation type="submission" date="2017-02" db="EMBL/GenBank/DDBJ databases">
        <title>A genome survey and senescence transcriptome analysis in Lentinula edodes.</title>
        <authorList>
            <person name="Sakamoto Y."/>
            <person name="Nakade K."/>
            <person name="Sato S."/>
            <person name="Yoshida Y."/>
            <person name="Miyazaki K."/>
            <person name="Natsume S."/>
            <person name="Konno N."/>
        </authorList>
    </citation>
    <scope>NUCLEOTIDE SEQUENCE [LARGE SCALE GENOMIC DNA]</scope>
    <source>
        <strain evidence="2 3">NBRC 111202</strain>
    </source>
</reference>
<keyword evidence="3" id="KW-1185">Reference proteome</keyword>
<dbReference type="InterPro" id="IPR015813">
    <property type="entry name" value="Pyrv/PenolPyrv_kinase-like_dom"/>
</dbReference>
<dbReference type="Gene3D" id="3.20.20.60">
    <property type="entry name" value="Phosphoenolpyruvate-binding domains"/>
    <property type="match status" value="1"/>
</dbReference>
<dbReference type="AlphaFoldDB" id="A0A1Q3DYN0"/>
<gene>
    <name evidence="2" type="ORF">LENED_001607</name>
</gene>
<proteinExistence type="predicted"/>
<name>A0A1Q3DYN0_LENED</name>
<keyword evidence="2" id="KW-0378">Hydrolase</keyword>
<protein>
    <submittedName>
        <fullName evidence="2">Oxaloacetate acetylhydrolase</fullName>
    </submittedName>
</protein>
<comment type="caution">
    <text evidence="2">The sequence shown here is derived from an EMBL/GenBank/DDBJ whole genome shotgun (WGS) entry which is preliminary data.</text>
</comment>
<dbReference type="EMBL" id="BDGU01000025">
    <property type="protein sequence ID" value="GAW00113.1"/>
    <property type="molecule type" value="Genomic_DNA"/>
</dbReference>
<dbReference type="SUPFAM" id="SSF51621">
    <property type="entry name" value="Phosphoenolpyruvate/pyruvate domain"/>
    <property type="match status" value="1"/>
</dbReference>
<feature type="region of interest" description="Disordered" evidence="1">
    <location>
        <begin position="1"/>
        <end position="23"/>
    </location>
</feature>
<dbReference type="PANTHER" id="PTHR42905:SF2">
    <property type="entry name" value="PHOSPHOENOLPYRUVATE CARBOXYLASE FAMILY PROTEIN"/>
    <property type="match status" value="1"/>
</dbReference>
<reference evidence="2 3" key="1">
    <citation type="submission" date="2016-08" db="EMBL/GenBank/DDBJ databases">
        <authorList>
            <consortium name="Lentinula edodes genome sequencing consortium"/>
            <person name="Sakamoto Y."/>
            <person name="Nakade K."/>
            <person name="Sato S."/>
            <person name="Yoshida Y."/>
            <person name="Miyazaki K."/>
            <person name="Natsume S."/>
            <person name="Konno N."/>
        </authorList>
    </citation>
    <scope>NUCLEOTIDE SEQUENCE [LARGE SCALE GENOMIC DNA]</scope>
    <source>
        <strain evidence="2 3">NBRC 111202</strain>
    </source>
</reference>
<dbReference type="Proteomes" id="UP000188533">
    <property type="component" value="Unassembled WGS sequence"/>
</dbReference>
<evidence type="ECO:0000256" key="1">
    <source>
        <dbReference type="SAM" id="MobiDB-lite"/>
    </source>
</evidence>
<dbReference type="PANTHER" id="PTHR42905">
    <property type="entry name" value="PHOSPHOENOLPYRUVATE CARBOXYLASE"/>
    <property type="match status" value="1"/>
</dbReference>
<evidence type="ECO:0000313" key="2">
    <source>
        <dbReference type="EMBL" id="GAW00113.1"/>
    </source>
</evidence>
<dbReference type="InterPro" id="IPR040442">
    <property type="entry name" value="Pyrv_kinase-like_dom_sf"/>
</dbReference>
<sequence>MEPYTNPQVNSKNLEDGPLNSTNSATRLRQTLAHRSRCLRWAQCKARIRSRFRLLVSEWCRVATLNDFVEAARIHCSINPAVPVIADADTGFGGPNMIARTVTQYARSSTRKANSFNGGIRHMHSCCGGWSRFTSRVFKHLIIARTDAAQSSAMKEAINRLKLA</sequence>